<sequence length="702" mass="72701">MRRAEHSRRAALWGRRGKWLTVALAMVFSGLALAFGGSAEVSTDPAAALPKGAESATALRLQSQLPSGQLMPALVVYSRDGGLTEQDRSAITADAERLAALAPGDRLPPPRFAPRNDVALVTIPLAGSMGNTELTEAVGKIRAEARAGLPDGAKAEVTGPAGFRVDLASVFDGANITLLAVTAGVVALLLLITYRSPWLWLVPLSVIGIADQVAAKIVAFLTRTTGLSVDDSTLGITSVLVFGAGTNYALLLIARYREQLRLHEDRHLAMSGAVRSAGPAILASSATVTLALGTLVFALSPSSRSIGLAGAIGIVTAVVYALIVLPAAMVLFGRGLFWPFAPKVGQADPTRTGLWSKVGGAVSRRPALSALLSVVALAALASGIIGVQSGLSQTEQFRDRVEAISGQETLSGAFPAGSAQPVTVIARTPLAEQVRAAAAGVPGGPQVNVTDRTAEYTRLDVVLGVEPGTERSFQAIRDLRTAVAAVPGASAVVGGQEATDLDEREAAVRDQWVIIPMVLAVVLLVLLLLLRSVVAAILLVLTVVASFAASFGAGWFAFKHFFGFPALDLGVPLLSFLFLVALGVDYNIFLTTRAREEAAREGTRGGIVTALAVTGGVITSAGILLAAVFAVLGVLPLITLTQIGVIVGFGVLLDTLLVRSVLVPALVTLLGDRFWWPGSPAHPRHARESGAPAGAAQEAPVR</sequence>
<dbReference type="Gene3D" id="1.20.1640.10">
    <property type="entry name" value="Multidrug efflux transporter AcrB transmembrane domain"/>
    <property type="match status" value="2"/>
</dbReference>
<feature type="transmembrane region" description="Helical" evidence="7">
    <location>
        <begin position="367"/>
        <end position="387"/>
    </location>
</feature>
<dbReference type="EMBL" id="BOOU01000036">
    <property type="protein sequence ID" value="GII77429.1"/>
    <property type="molecule type" value="Genomic_DNA"/>
</dbReference>
<dbReference type="RefSeq" id="WP_203984313.1">
    <property type="nucleotide sequence ID" value="NZ_BOOU01000036.1"/>
</dbReference>
<name>A0A919UZ57_9ACTN</name>
<protein>
    <submittedName>
        <fullName evidence="9">Membrane protein</fullName>
    </submittedName>
</protein>
<feature type="transmembrane region" description="Helical" evidence="7">
    <location>
        <begin position="512"/>
        <end position="530"/>
    </location>
</feature>
<evidence type="ECO:0000256" key="3">
    <source>
        <dbReference type="ARBA" id="ARBA00022475"/>
    </source>
</evidence>
<dbReference type="SUPFAM" id="SSF82866">
    <property type="entry name" value="Multidrug efflux transporter AcrB transmembrane domain"/>
    <property type="match status" value="2"/>
</dbReference>
<feature type="transmembrane region" description="Helical" evidence="7">
    <location>
        <begin position="306"/>
        <end position="333"/>
    </location>
</feature>
<accession>A0A919UZ57</accession>
<dbReference type="PANTHER" id="PTHR33406:SF6">
    <property type="entry name" value="MEMBRANE PROTEIN YDGH-RELATED"/>
    <property type="match status" value="1"/>
</dbReference>
<feature type="domain" description="SSD" evidence="8">
    <location>
        <begin position="226"/>
        <end position="331"/>
    </location>
</feature>
<reference evidence="9" key="1">
    <citation type="submission" date="2021-01" db="EMBL/GenBank/DDBJ databases">
        <title>Whole genome shotgun sequence of Sphaerisporangium rufum NBRC 109079.</title>
        <authorList>
            <person name="Komaki H."/>
            <person name="Tamura T."/>
        </authorList>
    </citation>
    <scope>NUCLEOTIDE SEQUENCE</scope>
    <source>
        <strain evidence="9">NBRC 109079</strain>
    </source>
</reference>
<comment type="subcellular location">
    <subcellularLocation>
        <location evidence="1">Cell membrane</location>
        <topology evidence="1">Multi-pass membrane protein</topology>
    </subcellularLocation>
</comment>
<feature type="transmembrane region" description="Helical" evidence="7">
    <location>
        <begin position="570"/>
        <end position="589"/>
    </location>
</feature>
<keyword evidence="6 7" id="KW-0472">Membrane</keyword>
<evidence type="ECO:0000256" key="5">
    <source>
        <dbReference type="ARBA" id="ARBA00022989"/>
    </source>
</evidence>
<evidence type="ECO:0000259" key="8">
    <source>
        <dbReference type="PROSITE" id="PS50156"/>
    </source>
</evidence>
<comment type="caution">
    <text evidence="9">The sequence shown here is derived from an EMBL/GenBank/DDBJ whole genome shotgun (WGS) entry which is preliminary data.</text>
</comment>
<feature type="transmembrane region" description="Helical" evidence="7">
    <location>
        <begin position="199"/>
        <end position="222"/>
    </location>
</feature>
<dbReference type="AlphaFoldDB" id="A0A919UZ57"/>
<evidence type="ECO:0000256" key="2">
    <source>
        <dbReference type="ARBA" id="ARBA00010157"/>
    </source>
</evidence>
<dbReference type="InterPro" id="IPR050545">
    <property type="entry name" value="Mycobact_MmpL"/>
</dbReference>
<dbReference type="GO" id="GO:0005886">
    <property type="term" value="C:plasma membrane"/>
    <property type="evidence" value="ECO:0007669"/>
    <property type="project" value="UniProtKB-SubCell"/>
</dbReference>
<keyword evidence="10" id="KW-1185">Reference proteome</keyword>
<evidence type="ECO:0000256" key="4">
    <source>
        <dbReference type="ARBA" id="ARBA00022692"/>
    </source>
</evidence>
<feature type="transmembrane region" description="Helical" evidence="7">
    <location>
        <begin position="610"/>
        <end position="637"/>
    </location>
</feature>
<feature type="transmembrane region" description="Helical" evidence="7">
    <location>
        <begin position="277"/>
        <end position="300"/>
    </location>
</feature>
<feature type="domain" description="SSD" evidence="8">
    <location>
        <begin position="536"/>
        <end position="668"/>
    </location>
</feature>
<keyword evidence="4 7" id="KW-0812">Transmembrane</keyword>
<dbReference type="Proteomes" id="UP000655287">
    <property type="component" value="Unassembled WGS sequence"/>
</dbReference>
<dbReference type="InterPro" id="IPR000731">
    <property type="entry name" value="SSD"/>
</dbReference>
<feature type="transmembrane region" description="Helical" evidence="7">
    <location>
        <begin position="537"/>
        <end position="558"/>
    </location>
</feature>
<evidence type="ECO:0000256" key="6">
    <source>
        <dbReference type="ARBA" id="ARBA00023136"/>
    </source>
</evidence>
<feature type="transmembrane region" description="Helical" evidence="7">
    <location>
        <begin position="234"/>
        <end position="256"/>
    </location>
</feature>
<feature type="transmembrane region" description="Helical" evidence="7">
    <location>
        <begin position="173"/>
        <end position="192"/>
    </location>
</feature>
<organism evidence="9 10">
    <name type="scientific">Sphaerisporangium rufum</name>
    <dbReference type="NCBI Taxonomy" id="1381558"/>
    <lineage>
        <taxon>Bacteria</taxon>
        <taxon>Bacillati</taxon>
        <taxon>Actinomycetota</taxon>
        <taxon>Actinomycetes</taxon>
        <taxon>Streptosporangiales</taxon>
        <taxon>Streptosporangiaceae</taxon>
        <taxon>Sphaerisporangium</taxon>
    </lineage>
</organism>
<keyword evidence="5 7" id="KW-1133">Transmembrane helix</keyword>
<dbReference type="PANTHER" id="PTHR33406">
    <property type="entry name" value="MEMBRANE PROTEIN MJ1562-RELATED"/>
    <property type="match status" value="1"/>
</dbReference>
<evidence type="ECO:0000313" key="10">
    <source>
        <dbReference type="Proteomes" id="UP000655287"/>
    </source>
</evidence>
<proteinExistence type="inferred from homology"/>
<dbReference type="Pfam" id="PF03176">
    <property type="entry name" value="MMPL"/>
    <property type="match status" value="2"/>
</dbReference>
<dbReference type="PROSITE" id="PS50156">
    <property type="entry name" value="SSD"/>
    <property type="match status" value="2"/>
</dbReference>
<keyword evidence="3" id="KW-1003">Cell membrane</keyword>
<gene>
    <name evidence="9" type="ORF">Sru01_24110</name>
</gene>
<evidence type="ECO:0000256" key="7">
    <source>
        <dbReference type="SAM" id="Phobius"/>
    </source>
</evidence>
<comment type="similarity">
    <text evidence="2">Belongs to the resistance-nodulation-cell division (RND) (TC 2.A.6) family. MmpL subfamily.</text>
</comment>
<dbReference type="InterPro" id="IPR004869">
    <property type="entry name" value="MMPL_dom"/>
</dbReference>
<evidence type="ECO:0000256" key="1">
    <source>
        <dbReference type="ARBA" id="ARBA00004651"/>
    </source>
</evidence>
<evidence type="ECO:0000313" key="9">
    <source>
        <dbReference type="EMBL" id="GII77429.1"/>
    </source>
</evidence>